<dbReference type="Pfam" id="PF17667">
    <property type="entry name" value="Pkinase_fungal"/>
    <property type="match status" value="1"/>
</dbReference>
<evidence type="ECO:0000313" key="3">
    <source>
        <dbReference type="Proteomes" id="UP000076727"/>
    </source>
</evidence>
<gene>
    <name evidence="2" type="ORF">DAEQUDRAFT_104997</name>
</gene>
<evidence type="ECO:0000259" key="1">
    <source>
        <dbReference type="Pfam" id="PF17667"/>
    </source>
</evidence>
<sequence>MSAGCQWKRVACQHASRGAFALFSEYFGQCRLSPHIVAVRPRELSYFLSTREMLITIYRAIAAHRDYFHAGAIHRVVSEANVWLFEGELAGGTERRLATGVLLDVDRCDGHRRFRRAAKPLENLEIAALD</sequence>
<dbReference type="AlphaFoldDB" id="A0A165KUD5"/>
<feature type="domain" description="Fungal-type protein kinase" evidence="1">
    <location>
        <begin position="41"/>
        <end position="106"/>
    </location>
</feature>
<dbReference type="Proteomes" id="UP000076727">
    <property type="component" value="Unassembled WGS sequence"/>
</dbReference>
<evidence type="ECO:0000313" key="2">
    <source>
        <dbReference type="EMBL" id="KZT63593.1"/>
    </source>
</evidence>
<name>A0A165KUD5_9APHY</name>
<proteinExistence type="predicted"/>
<accession>A0A165KUD5</accession>
<keyword evidence="3" id="KW-1185">Reference proteome</keyword>
<organism evidence="2 3">
    <name type="scientific">Daedalea quercina L-15889</name>
    <dbReference type="NCBI Taxonomy" id="1314783"/>
    <lineage>
        <taxon>Eukaryota</taxon>
        <taxon>Fungi</taxon>
        <taxon>Dikarya</taxon>
        <taxon>Basidiomycota</taxon>
        <taxon>Agaricomycotina</taxon>
        <taxon>Agaricomycetes</taxon>
        <taxon>Polyporales</taxon>
        <taxon>Fomitopsis</taxon>
    </lineage>
</organism>
<reference evidence="2 3" key="1">
    <citation type="journal article" date="2016" name="Mol. Biol. Evol.">
        <title>Comparative Genomics of Early-Diverging Mushroom-Forming Fungi Provides Insights into the Origins of Lignocellulose Decay Capabilities.</title>
        <authorList>
            <person name="Nagy L.G."/>
            <person name="Riley R."/>
            <person name="Tritt A."/>
            <person name="Adam C."/>
            <person name="Daum C."/>
            <person name="Floudas D."/>
            <person name="Sun H."/>
            <person name="Yadav J.S."/>
            <person name="Pangilinan J."/>
            <person name="Larsson K.H."/>
            <person name="Matsuura K."/>
            <person name="Barry K."/>
            <person name="Labutti K."/>
            <person name="Kuo R."/>
            <person name="Ohm R.A."/>
            <person name="Bhattacharya S.S."/>
            <person name="Shirouzu T."/>
            <person name="Yoshinaga Y."/>
            <person name="Martin F.M."/>
            <person name="Grigoriev I.V."/>
            <person name="Hibbett D.S."/>
        </authorList>
    </citation>
    <scope>NUCLEOTIDE SEQUENCE [LARGE SCALE GENOMIC DNA]</scope>
    <source>
        <strain evidence="2 3">L-15889</strain>
    </source>
</reference>
<protein>
    <recommendedName>
        <fullName evidence="1">Fungal-type protein kinase domain-containing protein</fullName>
    </recommendedName>
</protein>
<dbReference type="EMBL" id="KV429170">
    <property type="protein sequence ID" value="KZT63593.1"/>
    <property type="molecule type" value="Genomic_DNA"/>
</dbReference>
<dbReference type="InterPro" id="IPR040976">
    <property type="entry name" value="Pkinase_fungal"/>
</dbReference>
<dbReference type="OrthoDB" id="2747778at2759"/>